<dbReference type="SMART" id="SM00729">
    <property type="entry name" value="Elp3"/>
    <property type="match status" value="1"/>
</dbReference>
<dbReference type="Gene3D" id="3.20.20.70">
    <property type="entry name" value="Aldolase class I"/>
    <property type="match status" value="1"/>
</dbReference>
<dbReference type="Proteomes" id="UP000027778">
    <property type="component" value="Unassembled WGS sequence"/>
</dbReference>
<dbReference type="PANTHER" id="PTHR11228">
    <property type="entry name" value="RADICAL SAM DOMAIN PROTEIN"/>
    <property type="match status" value="1"/>
</dbReference>
<protein>
    <recommendedName>
        <fullName evidence="5">Radical SAM core domain-containing protein</fullName>
    </recommendedName>
</protein>
<evidence type="ECO:0000256" key="3">
    <source>
        <dbReference type="ARBA" id="ARBA00023004"/>
    </source>
</evidence>
<feature type="domain" description="Radical SAM core" evidence="5">
    <location>
        <begin position="5"/>
        <end position="215"/>
    </location>
</feature>
<dbReference type="PANTHER" id="PTHR11228:SF7">
    <property type="entry name" value="PQQA PEPTIDE CYCLASE"/>
    <property type="match status" value="1"/>
</dbReference>
<dbReference type="InterPro" id="IPR006638">
    <property type="entry name" value="Elp3/MiaA/NifB-like_rSAM"/>
</dbReference>
<keyword evidence="3" id="KW-0408">Iron</keyword>
<evidence type="ECO:0000313" key="6">
    <source>
        <dbReference type="EMBL" id="KEK21571.1"/>
    </source>
</evidence>
<dbReference type="GO" id="GO:0051536">
    <property type="term" value="F:iron-sulfur cluster binding"/>
    <property type="evidence" value="ECO:0007669"/>
    <property type="project" value="UniProtKB-KW"/>
</dbReference>
<dbReference type="GO" id="GO:0003824">
    <property type="term" value="F:catalytic activity"/>
    <property type="evidence" value="ECO:0007669"/>
    <property type="project" value="InterPro"/>
</dbReference>
<evidence type="ECO:0000256" key="4">
    <source>
        <dbReference type="ARBA" id="ARBA00023014"/>
    </source>
</evidence>
<dbReference type="CDD" id="cd01335">
    <property type="entry name" value="Radical_SAM"/>
    <property type="match status" value="1"/>
</dbReference>
<reference evidence="6 7" key="1">
    <citation type="submission" date="2014-06" db="EMBL/GenBank/DDBJ databases">
        <title>Draft genome sequence of Bacillus gaemokensis JCM 15801 (MCCC 1A00707).</title>
        <authorList>
            <person name="Lai Q."/>
            <person name="Liu Y."/>
            <person name="Shao Z."/>
        </authorList>
    </citation>
    <scope>NUCLEOTIDE SEQUENCE [LARGE SCALE GENOMIC DNA]</scope>
    <source>
        <strain evidence="6 7">JCM 15801</strain>
    </source>
</reference>
<proteinExistence type="predicted"/>
<keyword evidence="4" id="KW-0411">Iron-sulfur</keyword>
<keyword evidence="7" id="KW-1185">Reference proteome</keyword>
<evidence type="ECO:0000256" key="1">
    <source>
        <dbReference type="ARBA" id="ARBA00022691"/>
    </source>
</evidence>
<dbReference type="SUPFAM" id="SSF102114">
    <property type="entry name" value="Radical SAM enzymes"/>
    <property type="match status" value="1"/>
</dbReference>
<dbReference type="InterPro" id="IPR058240">
    <property type="entry name" value="rSAM_sf"/>
</dbReference>
<accession>A0A073K4V0</accession>
<dbReference type="OrthoDB" id="9782387at2"/>
<dbReference type="InterPro" id="IPR007197">
    <property type="entry name" value="rSAM"/>
</dbReference>
<dbReference type="Pfam" id="PF04055">
    <property type="entry name" value="Radical_SAM"/>
    <property type="match status" value="1"/>
</dbReference>
<dbReference type="InterPro" id="IPR013785">
    <property type="entry name" value="Aldolase_TIM"/>
</dbReference>
<dbReference type="InterPro" id="IPR050377">
    <property type="entry name" value="Radical_SAM_PqqE_MftC-like"/>
</dbReference>
<evidence type="ECO:0000256" key="2">
    <source>
        <dbReference type="ARBA" id="ARBA00022723"/>
    </source>
</evidence>
<evidence type="ECO:0000313" key="7">
    <source>
        <dbReference type="Proteomes" id="UP000027778"/>
    </source>
</evidence>
<keyword evidence="2" id="KW-0479">Metal-binding</keyword>
<name>A0A073K4V0_9BACI</name>
<dbReference type="GO" id="GO:0046872">
    <property type="term" value="F:metal ion binding"/>
    <property type="evidence" value="ECO:0007669"/>
    <property type="project" value="UniProtKB-KW"/>
</dbReference>
<dbReference type="SFLD" id="SFLDS00029">
    <property type="entry name" value="Radical_SAM"/>
    <property type="match status" value="1"/>
</dbReference>
<dbReference type="PROSITE" id="PS51918">
    <property type="entry name" value="RADICAL_SAM"/>
    <property type="match status" value="1"/>
</dbReference>
<dbReference type="eggNOG" id="COG0535">
    <property type="taxonomic scope" value="Bacteria"/>
</dbReference>
<organism evidence="6 7">
    <name type="scientific">Bacillus gaemokensis</name>
    <dbReference type="NCBI Taxonomy" id="574375"/>
    <lineage>
        <taxon>Bacteria</taxon>
        <taxon>Bacillati</taxon>
        <taxon>Bacillota</taxon>
        <taxon>Bacilli</taxon>
        <taxon>Bacillales</taxon>
        <taxon>Bacillaceae</taxon>
        <taxon>Bacillus</taxon>
        <taxon>Bacillus cereus group</taxon>
    </lineage>
</organism>
<dbReference type="EMBL" id="JOTM01000085">
    <property type="protein sequence ID" value="KEK21571.1"/>
    <property type="molecule type" value="Genomic_DNA"/>
</dbReference>
<evidence type="ECO:0000259" key="5">
    <source>
        <dbReference type="PROSITE" id="PS51918"/>
    </source>
</evidence>
<dbReference type="STRING" id="574375.AZF08_27680"/>
<dbReference type="RefSeq" id="WP_033679119.1">
    <property type="nucleotide sequence ID" value="NZ_JOTM01000085.1"/>
</dbReference>
<dbReference type="AlphaFoldDB" id="A0A073K4V0"/>
<gene>
    <name evidence="6" type="ORF">BAGA_28775</name>
</gene>
<sequence>MNQTHLLPQSITLYTTYNCQLSCEHCFLTQTGKLNKHTLDINSIKSIIEDAHKNNVFLIAISGGDPLLHPNIYEILELIKQKGIVALLGITGVDVTEEQVLKIKSLGVPCIQVSLDGFDEVSNRLFRGSSVYKNVIKTIKIIKDSGIHANLAICITRENKHLLKNMLNLCSDLGVYRIKVAFLEPISGKEELNRRILNEEEKQKILSICKKINIDRKEDWILIPGYNLNTGKPNTLGKYPPLVIGADGLISIDEFGKVIGHISDGPISKIYGQFVNESVAIFIDDLINKVKRDFNISTIEEIPPQKLNSAAVIFKYDTQYQILHRNDLPTAVRLFTIIHEAAHIAENTVNFNPYDVHNQNIELSANLWALDYLKPYLNKDFYDKAVELANISEDMLFEYIGINLMDNLINYWGNNQ</sequence>
<dbReference type="SFLD" id="SFLDG01067">
    <property type="entry name" value="SPASM/twitch_domain_containing"/>
    <property type="match status" value="1"/>
</dbReference>
<keyword evidence="1" id="KW-0949">S-adenosyl-L-methionine</keyword>
<comment type="caution">
    <text evidence="6">The sequence shown here is derived from an EMBL/GenBank/DDBJ whole genome shotgun (WGS) entry which is preliminary data.</text>
</comment>